<dbReference type="AlphaFoldDB" id="Q25BK4"/>
<keyword evidence="3" id="KW-0378">Hydrolase</keyword>
<dbReference type="SUPFAM" id="SSF54001">
    <property type="entry name" value="Cysteine proteinases"/>
    <property type="match status" value="1"/>
</dbReference>
<feature type="region of interest" description="Disordered" evidence="4">
    <location>
        <begin position="238"/>
        <end position="266"/>
    </location>
</feature>
<gene>
    <name evidence="7" type="ORF">23.t00036</name>
</gene>
<evidence type="ECO:0000256" key="2">
    <source>
        <dbReference type="ARBA" id="ARBA00022670"/>
    </source>
</evidence>
<dbReference type="PANTHER" id="PTHR48449:SF2">
    <property type="entry name" value="UBIQUITIN-LIKE PROTEASE FAMILY PROFILE DOMAIN-CONTAINING PROTEIN"/>
    <property type="match status" value="1"/>
</dbReference>
<accession>Q25BK4</accession>
<evidence type="ECO:0000259" key="5">
    <source>
        <dbReference type="Pfam" id="PF02902"/>
    </source>
</evidence>
<feature type="region of interest" description="Disordered" evidence="4">
    <location>
        <begin position="503"/>
        <end position="546"/>
    </location>
</feature>
<reference evidence="7" key="1">
    <citation type="submission" date="2006-03" db="EMBL/GenBank/DDBJ databases">
        <title>Comparative genomics of Brassica oleracea and Arabidopsis thaliana reveals gene loss, fragmentation and dispersal following polyploidy.</title>
        <authorList>
            <person name="Town C.D."/>
            <person name="Cheung F."/>
            <person name="Maiti R."/>
            <person name="Crabtree J."/>
            <person name="Haas B.J."/>
            <person name="Wortman J.R."/>
            <person name="Hine E.E."/>
            <person name="Althoff R."/>
            <person name="Arbogast T."/>
            <person name="Tallon L.J."/>
            <person name="Teresa U.T."/>
            <person name="Trick M."/>
            <person name="Bancroft I."/>
        </authorList>
    </citation>
    <scope>NUCLEOTIDE SEQUENCE</scope>
</reference>
<feature type="region of interest" description="Disordered" evidence="4">
    <location>
        <begin position="451"/>
        <end position="491"/>
    </location>
</feature>
<protein>
    <recommendedName>
        <fullName evidence="8">Ubiquitin-like protease family profile domain-containing protein</fullName>
    </recommendedName>
</protein>
<dbReference type="GO" id="GO:0006508">
    <property type="term" value="P:proteolysis"/>
    <property type="evidence" value="ECO:0007669"/>
    <property type="project" value="UniProtKB-KW"/>
</dbReference>
<dbReference type="Pfam" id="PF02902">
    <property type="entry name" value="Peptidase_C48"/>
    <property type="match status" value="1"/>
</dbReference>
<proteinExistence type="inferred from homology"/>
<feature type="domain" description="DUF1985" evidence="6">
    <location>
        <begin position="59"/>
        <end position="196"/>
    </location>
</feature>
<feature type="compositionally biased region" description="Polar residues" evidence="4">
    <location>
        <begin position="472"/>
        <end position="483"/>
    </location>
</feature>
<sequence>MESLGVGDPPPHGVEESETNLPQMMFAEGEETVGVRVLTYQSSQAINTILNALDEEEIQQLKVEKKHEAWFRLAGKPIRFSIREFAIVTGLPCGEIPHDPNGKKKKKSKEKPYWQEIFGNVEDMRVSRAVKMLRRKSGFEKDTRLKVACLAIVSSLLLSTNLKMKMLKEHVQLLGDIDEFLAFPWGRLAVNMLMNSIKKRDEISLSQNTIALQGFALALQLVIVEAVPSLTEVVQEACSSSESDSDDDDTDLRSNKSKKQTLSHAHAREVDKKSEVLVMSIIPQDPLHPVDESILVVKDDVEDTKVDNLLKLIHANHCFSKSMFKGGLTKQEVERMRESAKVAAKRKQPTSKQTTMKETTAGVIDESTIKPIVLAVMKPEISKIDVSIASIIRSVKEVSSSAALQQAIVLGAVDAMLVAFKQEIMSCIVKSPQEVAEQNNDNLQTSQTRVFGEHEGQCPPSQRPQEHAPSAVNRSRSGTSRNAKPSGEDANDQIINSVMESLSQYSTPPRSAQRCPLSDARSNRQKSLTHSSGHHEGETQQQTSLSATSITKQENDQLAPSFSLGLTQDELGRPTDVVADVLVNAEVDNDENGEGSPLCRKSKRLRTVPPALVNDYYCSTAILNRAWEAQMCADNRYVNEVLREKYTKLTTLITRPCLINVDGFAINTNDIRDNADRNRLLPSKELSKFKNANVKKDYAFTKGLADCFKKTGSEDSNTTSFYFPFLIANKHWIGICVDCPSCKIYVLDCNPGVRTDALLSRDFRHVADMFLPLLKLCGRIDRVDGQTLLVERIKGVPVNADPGDSGFTAALLKQTHALFGPDTCRGVTPLVLTEESQRGTVI</sequence>
<comment type="similarity">
    <text evidence="1">Belongs to the peptidase C48 family.</text>
</comment>
<evidence type="ECO:0000256" key="3">
    <source>
        <dbReference type="ARBA" id="ARBA00022801"/>
    </source>
</evidence>
<dbReference type="InterPro" id="IPR003653">
    <property type="entry name" value="Peptidase_C48_C"/>
</dbReference>
<dbReference type="EMBL" id="AC183492">
    <property type="protein sequence ID" value="ABD65624.1"/>
    <property type="molecule type" value="Genomic_DNA"/>
</dbReference>
<dbReference type="InterPro" id="IPR038765">
    <property type="entry name" value="Papain-like_cys_pep_sf"/>
</dbReference>
<dbReference type="InterPro" id="IPR015410">
    <property type="entry name" value="DUF1985"/>
</dbReference>
<evidence type="ECO:0008006" key="8">
    <source>
        <dbReference type="Google" id="ProtNLM"/>
    </source>
</evidence>
<keyword evidence="2" id="KW-0645">Protease</keyword>
<evidence type="ECO:0000313" key="7">
    <source>
        <dbReference type="EMBL" id="ABD65624.1"/>
    </source>
</evidence>
<evidence type="ECO:0000256" key="4">
    <source>
        <dbReference type="SAM" id="MobiDB-lite"/>
    </source>
</evidence>
<dbReference type="GO" id="GO:0008234">
    <property type="term" value="F:cysteine-type peptidase activity"/>
    <property type="evidence" value="ECO:0007669"/>
    <property type="project" value="InterPro"/>
</dbReference>
<feature type="domain" description="Ubiquitin-like protease family profile" evidence="5">
    <location>
        <begin position="684"/>
        <end position="807"/>
    </location>
</feature>
<organism evidence="7">
    <name type="scientific">Brassica oleracea</name>
    <name type="common">Wild cabbage</name>
    <dbReference type="NCBI Taxonomy" id="3712"/>
    <lineage>
        <taxon>Eukaryota</taxon>
        <taxon>Viridiplantae</taxon>
        <taxon>Streptophyta</taxon>
        <taxon>Embryophyta</taxon>
        <taxon>Tracheophyta</taxon>
        <taxon>Spermatophyta</taxon>
        <taxon>Magnoliopsida</taxon>
        <taxon>eudicotyledons</taxon>
        <taxon>Gunneridae</taxon>
        <taxon>Pentapetalae</taxon>
        <taxon>rosids</taxon>
        <taxon>malvids</taxon>
        <taxon>Brassicales</taxon>
        <taxon>Brassicaceae</taxon>
        <taxon>Brassiceae</taxon>
        <taxon>Brassica</taxon>
    </lineage>
</organism>
<dbReference type="PANTHER" id="PTHR48449">
    <property type="entry name" value="DUF1985 DOMAIN-CONTAINING PROTEIN"/>
    <property type="match status" value="1"/>
</dbReference>
<dbReference type="Pfam" id="PF09331">
    <property type="entry name" value="DUF1985"/>
    <property type="match status" value="1"/>
</dbReference>
<evidence type="ECO:0000259" key="6">
    <source>
        <dbReference type="Pfam" id="PF09331"/>
    </source>
</evidence>
<name>Q25BK4_BRAOL</name>
<evidence type="ECO:0000256" key="1">
    <source>
        <dbReference type="ARBA" id="ARBA00005234"/>
    </source>
</evidence>